<dbReference type="InterPro" id="IPR036188">
    <property type="entry name" value="FAD/NAD-bd_sf"/>
</dbReference>
<evidence type="ECO:0000256" key="4">
    <source>
        <dbReference type="ARBA" id="ARBA00023002"/>
    </source>
</evidence>
<dbReference type="GO" id="GO:0016651">
    <property type="term" value="F:oxidoreductase activity, acting on NAD(P)H"/>
    <property type="evidence" value="ECO:0007669"/>
    <property type="project" value="TreeGrafter"/>
</dbReference>
<evidence type="ECO:0000256" key="2">
    <source>
        <dbReference type="ARBA" id="ARBA00022630"/>
    </source>
</evidence>
<protein>
    <submittedName>
        <fullName evidence="6">Pyridine nucleotide-disulphide oxidoreductase</fullName>
    </submittedName>
</protein>
<dbReference type="InterPro" id="IPR023753">
    <property type="entry name" value="FAD/NAD-binding_dom"/>
</dbReference>
<dbReference type="PANTHER" id="PTHR43557:SF2">
    <property type="entry name" value="RIESKE DOMAIN-CONTAINING PROTEIN-RELATED"/>
    <property type="match status" value="1"/>
</dbReference>
<evidence type="ECO:0000313" key="6">
    <source>
        <dbReference type="EMBL" id="SDI35191.1"/>
    </source>
</evidence>
<proteinExistence type="predicted"/>
<dbReference type="Gene3D" id="3.50.50.60">
    <property type="entry name" value="FAD/NAD(P)-binding domain"/>
    <property type="match status" value="2"/>
</dbReference>
<accession>A0A1G8JVL0</accession>
<dbReference type="EMBL" id="FNCJ01000021">
    <property type="protein sequence ID" value="SDI35191.1"/>
    <property type="molecule type" value="Genomic_DNA"/>
</dbReference>
<organism evidence="6 7">
    <name type="scientific">Paraburkholderia phenazinium</name>
    <dbReference type="NCBI Taxonomy" id="60549"/>
    <lineage>
        <taxon>Bacteria</taxon>
        <taxon>Pseudomonadati</taxon>
        <taxon>Pseudomonadota</taxon>
        <taxon>Betaproteobacteria</taxon>
        <taxon>Burkholderiales</taxon>
        <taxon>Burkholderiaceae</taxon>
        <taxon>Paraburkholderia</taxon>
    </lineage>
</organism>
<gene>
    <name evidence="6" type="ORF">SAMN05216466_12164</name>
</gene>
<dbReference type="AlphaFoldDB" id="A0A1G8JVL0"/>
<dbReference type="PRINTS" id="PR00411">
    <property type="entry name" value="PNDRDTASEI"/>
</dbReference>
<dbReference type="InterPro" id="IPR050446">
    <property type="entry name" value="FAD-oxidoreductase/Apoptosis"/>
</dbReference>
<dbReference type="GO" id="GO:0005737">
    <property type="term" value="C:cytoplasm"/>
    <property type="evidence" value="ECO:0007669"/>
    <property type="project" value="TreeGrafter"/>
</dbReference>
<dbReference type="Pfam" id="PF07992">
    <property type="entry name" value="Pyr_redox_2"/>
    <property type="match status" value="1"/>
</dbReference>
<evidence type="ECO:0000256" key="1">
    <source>
        <dbReference type="ARBA" id="ARBA00001974"/>
    </source>
</evidence>
<feature type="domain" description="FAD/NAD(P)-binding" evidence="5">
    <location>
        <begin position="12"/>
        <end position="262"/>
    </location>
</feature>
<evidence type="ECO:0000313" key="7">
    <source>
        <dbReference type="Proteomes" id="UP000199706"/>
    </source>
</evidence>
<keyword evidence="2" id="KW-0285">Flavoprotein</keyword>
<keyword evidence="4" id="KW-0560">Oxidoreductase</keyword>
<comment type="cofactor">
    <cofactor evidence="1">
        <name>FAD</name>
        <dbReference type="ChEBI" id="CHEBI:57692"/>
    </cofactor>
</comment>
<reference evidence="6 7" key="1">
    <citation type="submission" date="2016-10" db="EMBL/GenBank/DDBJ databases">
        <authorList>
            <person name="de Groot N.N."/>
        </authorList>
    </citation>
    <scope>NUCLEOTIDE SEQUENCE [LARGE SCALE GENOMIC DNA]</scope>
    <source>
        <strain evidence="6 7">LMG 2247</strain>
    </source>
</reference>
<evidence type="ECO:0000256" key="3">
    <source>
        <dbReference type="ARBA" id="ARBA00022827"/>
    </source>
</evidence>
<keyword evidence="3" id="KW-0274">FAD</keyword>
<name>A0A1G8JVL0_9BURK</name>
<dbReference type="Proteomes" id="UP000199706">
    <property type="component" value="Unassembled WGS sequence"/>
</dbReference>
<sequence>MRSEDQTASIIILCGEKHLPYQRPQLTKGFLGSELDVPQMAIHSPRFYTERHIELLLGVRAVGVGLAAHTVRTSDAHTFHYSKLLIATGASARVPDLPNATIRGVYSLHSADDVAVIRDAAAHAEHAVVLGASFVGLEVAASLRTLRLNVTLLERGPRVLPLLGSQTLSDQFTRRCSERGIDVLLNRSICEFVGKESIEAVVTDQGELMQCDLVVVAIGVMPNCEFLRGSGLALEDGIVVDEFLRSSDPDVFTAGDVASFPDPVFGVRRRIEN</sequence>
<dbReference type="PANTHER" id="PTHR43557">
    <property type="entry name" value="APOPTOSIS-INDUCING FACTOR 1"/>
    <property type="match status" value="1"/>
</dbReference>
<evidence type="ECO:0000259" key="5">
    <source>
        <dbReference type="Pfam" id="PF07992"/>
    </source>
</evidence>
<dbReference type="SUPFAM" id="SSF51905">
    <property type="entry name" value="FAD/NAD(P)-binding domain"/>
    <property type="match status" value="2"/>
</dbReference>